<evidence type="ECO:0000313" key="2">
    <source>
        <dbReference type="Proteomes" id="UP000718564"/>
    </source>
</evidence>
<dbReference type="EMBL" id="QMEB01000041">
    <property type="protein sequence ID" value="NMG19346.1"/>
    <property type="molecule type" value="Genomic_DNA"/>
</dbReference>
<name>A0ABX1P5W8_9CYAN</name>
<dbReference type="RefSeq" id="WP_169154619.1">
    <property type="nucleotide sequence ID" value="NZ_CAWPJE010000426.1"/>
</dbReference>
<sequence>MIGLILGYELIRVVTQYLMLYSSSYGFGSIDADFSGDFDGGLGGAMLHQGAAQGAISGA</sequence>
<reference evidence="1 2" key="1">
    <citation type="submission" date="2018-06" db="EMBL/GenBank/DDBJ databases">
        <title>Comparative genomics of Brasilonema spp. strains.</title>
        <authorList>
            <person name="Alvarenga D.O."/>
            <person name="Fiore M.F."/>
            <person name="Varani A.M."/>
        </authorList>
    </citation>
    <scope>NUCLEOTIDE SEQUENCE [LARGE SCALE GENOMIC DNA]</scope>
    <source>
        <strain evidence="1 2">SPC951</strain>
    </source>
</reference>
<dbReference type="Proteomes" id="UP000718564">
    <property type="component" value="Unassembled WGS sequence"/>
</dbReference>
<accession>A0ABX1P5W8</accession>
<gene>
    <name evidence="1" type="ORF">DP116_07695</name>
</gene>
<organism evidence="1 2">
    <name type="scientific">Brasilonema bromeliae SPC951</name>
    <dbReference type="NCBI Taxonomy" id="385972"/>
    <lineage>
        <taxon>Bacteria</taxon>
        <taxon>Bacillati</taxon>
        <taxon>Cyanobacteriota</taxon>
        <taxon>Cyanophyceae</taxon>
        <taxon>Nostocales</taxon>
        <taxon>Scytonemataceae</taxon>
        <taxon>Brasilonema</taxon>
        <taxon>Bromeliae group (in: Brasilonema)</taxon>
    </lineage>
</organism>
<protein>
    <submittedName>
        <fullName evidence="1">Uncharacterized protein</fullName>
    </submittedName>
</protein>
<keyword evidence="2" id="KW-1185">Reference proteome</keyword>
<proteinExistence type="predicted"/>
<evidence type="ECO:0000313" key="1">
    <source>
        <dbReference type="EMBL" id="NMG19346.1"/>
    </source>
</evidence>
<comment type="caution">
    <text evidence="1">The sequence shown here is derived from an EMBL/GenBank/DDBJ whole genome shotgun (WGS) entry which is preliminary data.</text>
</comment>